<organism evidence="3 4">
    <name type="scientific">Hortaea werneckii</name>
    <name type="common">Black yeast</name>
    <name type="synonym">Cladosporium werneckii</name>
    <dbReference type="NCBI Taxonomy" id="91943"/>
    <lineage>
        <taxon>Eukaryota</taxon>
        <taxon>Fungi</taxon>
        <taxon>Dikarya</taxon>
        <taxon>Ascomycota</taxon>
        <taxon>Pezizomycotina</taxon>
        <taxon>Dothideomycetes</taxon>
        <taxon>Dothideomycetidae</taxon>
        <taxon>Mycosphaerellales</taxon>
        <taxon>Teratosphaeriaceae</taxon>
        <taxon>Hortaea</taxon>
    </lineage>
</organism>
<proteinExistence type="predicted"/>
<evidence type="ECO:0000256" key="1">
    <source>
        <dbReference type="SAM" id="MobiDB-lite"/>
    </source>
</evidence>
<feature type="chain" id="PRO_5018213462" evidence="2">
    <location>
        <begin position="26"/>
        <end position="225"/>
    </location>
</feature>
<feature type="signal peptide" evidence="2">
    <location>
        <begin position="1"/>
        <end position="25"/>
    </location>
</feature>
<dbReference type="AlphaFoldDB" id="A0A3M7H1M3"/>
<feature type="region of interest" description="Disordered" evidence="1">
    <location>
        <begin position="205"/>
        <end position="225"/>
    </location>
</feature>
<dbReference type="EMBL" id="QWIQ01000103">
    <property type="protein sequence ID" value="RMZ07300.1"/>
    <property type="molecule type" value="Genomic_DNA"/>
</dbReference>
<reference evidence="3 4" key="1">
    <citation type="journal article" date="2018" name="BMC Genomics">
        <title>Genomic evidence for intraspecific hybridization in a clonal and extremely halotolerant yeast.</title>
        <authorList>
            <person name="Gostincar C."/>
            <person name="Stajich J.E."/>
            <person name="Zupancic J."/>
            <person name="Zalar P."/>
            <person name="Gunde-Cimerman N."/>
        </authorList>
    </citation>
    <scope>NUCLEOTIDE SEQUENCE [LARGE SCALE GENOMIC DNA]</scope>
    <source>
        <strain evidence="3 4">EXF-171</strain>
    </source>
</reference>
<feature type="compositionally biased region" description="Gly residues" evidence="1">
    <location>
        <begin position="206"/>
        <end position="225"/>
    </location>
</feature>
<evidence type="ECO:0000256" key="2">
    <source>
        <dbReference type="SAM" id="SignalP"/>
    </source>
</evidence>
<dbReference type="Proteomes" id="UP000281468">
    <property type="component" value="Unassembled WGS sequence"/>
</dbReference>
<gene>
    <name evidence="3" type="ORF">D0862_04307</name>
</gene>
<name>A0A3M7H1M3_HORWE</name>
<evidence type="ECO:0000313" key="3">
    <source>
        <dbReference type="EMBL" id="RMZ07300.1"/>
    </source>
</evidence>
<protein>
    <submittedName>
        <fullName evidence="3">Uncharacterized protein</fullName>
    </submittedName>
</protein>
<keyword evidence="2" id="KW-0732">Signal</keyword>
<feature type="region of interest" description="Disordered" evidence="1">
    <location>
        <begin position="143"/>
        <end position="168"/>
    </location>
</feature>
<accession>A0A3M7H1M3</accession>
<comment type="caution">
    <text evidence="3">The sequence shown here is derived from an EMBL/GenBank/DDBJ whole genome shotgun (WGS) entry which is preliminary data.</text>
</comment>
<sequence>MTPASKMYLTATVVAALASSGIVAALPGDGGWKNKDNGWGEELKTECATSSTCKAQYTTYHETQEKPYTQTVTETVYKPSVIHTQEHSAYPTTIYNTVHVTKTKHVTVHTTVPYKSTSYTTKCYTEPVIVSTYKASDVTSEVPYTEEQKQSHVETRTTEVPRDITTSMPYPETKYVTKYEHVTKEVTKPAGEKCETQTTCETKTMGGHGGRGGWGGKGWGGKGHH</sequence>
<feature type="compositionally biased region" description="Basic and acidic residues" evidence="1">
    <location>
        <begin position="146"/>
        <end position="162"/>
    </location>
</feature>
<evidence type="ECO:0000313" key="4">
    <source>
        <dbReference type="Proteomes" id="UP000281468"/>
    </source>
</evidence>
<dbReference type="VEuPathDB" id="FungiDB:BTJ68_02375"/>